<name>A0ABD3NM50_9STRA</name>
<dbReference type="GO" id="GO:0016491">
    <property type="term" value="F:oxidoreductase activity"/>
    <property type="evidence" value="ECO:0007669"/>
    <property type="project" value="UniProtKB-KW"/>
</dbReference>
<organism evidence="4 5">
    <name type="scientific">Stephanodiscus triporus</name>
    <dbReference type="NCBI Taxonomy" id="2934178"/>
    <lineage>
        <taxon>Eukaryota</taxon>
        <taxon>Sar</taxon>
        <taxon>Stramenopiles</taxon>
        <taxon>Ochrophyta</taxon>
        <taxon>Bacillariophyta</taxon>
        <taxon>Coscinodiscophyceae</taxon>
        <taxon>Thalassiosirophycidae</taxon>
        <taxon>Stephanodiscales</taxon>
        <taxon>Stephanodiscaceae</taxon>
        <taxon>Stephanodiscus</taxon>
    </lineage>
</organism>
<dbReference type="PANTHER" id="PTHR43364:SF4">
    <property type="entry name" value="NAD(P)-LINKED OXIDOREDUCTASE SUPERFAMILY PROTEIN"/>
    <property type="match status" value="1"/>
</dbReference>
<dbReference type="Proteomes" id="UP001530315">
    <property type="component" value="Unassembled WGS sequence"/>
</dbReference>
<feature type="region of interest" description="Disordered" evidence="2">
    <location>
        <begin position="357"/>
        <end position="378"/>
    </location>
</feature>
<dbReference type="InterPro" id="IPR050523">
    <property type="entry name" value="AKR_Detox_Biosynth"/>
</dbReference>
<dbReference type="PANTHER" id="PTHR43364">
    <property type="entry name" value="NADH-SPECIFIC METHYLGLYOXAL REDUCTASE-RELATED"/>
    <property type="match status" value="1"/>
</dbReference>
<evidence type="ECO:0000313" key="5">
    <source>
        <dbReference type="Proteomes" id="UP001530315"/>
    </source>
</evidence>
<evidence type="ECO:0000256" key="2">
    <source>
        <dbReference type="SAM" id="MobiDB-lite"/>
    </source>
</evidence>
<proteinExistence type="predicted"/>
<keyword evidence="5" id="KW-1185">Reference proteome</keyword>
<dbReference type="Gene3D" id="3.20.20.100">
    <property type="entry name" value="NADP-dependent oxidoreductase domain"/>
    <property type="match status" value="1"/>
</dbReference>
<dbReference type="EMBL" id="JALLAZ020001391">
    <property type="protein sequence ID" value="KAL3775806.1"/>
    <property type="molecule type" value="Genomic_DNA"/>
</dbReference>
<dbReference type="InterPro" id="IPR023210">
    <property type="entry name" value="NADP_OxRdtase_dom"/>
</dbReference>
<sequence>MTSFYPAKQQRRRDPSPMTTKTTTCVVVAFVSFFGVVFAPSYASAAYSGSATNKNVAVPGLKKGMDYRRLGTSDLEVSRVCMGTMTYGRQNTSREGVDLLNVAFDRYGVNFLDTAEIYPVPPSPETMGRTDEVVGAFLRGRRRESVILATKVAGPGVNWLPRKEGPDTPTRLSREQILHSVDMSLKRLGTDYVDLLQLHWPDRYTGGTFGQPDFAPSKVRESVSFEETLGALQSLVEGGKVRYVGVSNETPYGVCSMIELARSRPDLYPRIVSIQNSYSLVVRKDYESGLAEACHHHKVGLLPYSPLAGGSLTNKYADRDKVPSGSRFAAFPGYMSRYYGSQNEAAVSAYAELARGRGMSPSTTSRRRSSARTTTTEQLEENIRAYDVKLDDETLSVIDGVYKRYTDPTKYA</sequence>
<keyword evidence="1" id="KW-0560">Oxidoreductase</keyword>
<accession>A0ABD3NM50</accession>
<comment type="caution">
    <text evidence="4">The sequence shown here is derived from an EMBL/GenBank/DDBJ whole genome shotgun (WGS) entry which is preliminary data.</text>
</comment>
<feature type="domain" description="NADP-dependent oxidoreductase" evidence="3">
    <location>
        <begin position="80"/>
        <end position="402"/>
    </location>
</feature>
<dbReference type="SUPFAM" id="SSF51430">
    <property type="entry name" value="NAD(P)-linked oxidoreductase"/>
    <property type="match status" value="1"/>
</dbReference>
<dbReference type="Pfam" id="PF00248">
    <property type="entry name" value="Aldo_ket_red"/>
    <property type="match status" value="1"/>
</dbReference>
<evidence type="ECO:0000313" key="4">
    <source>
        <dbReference type="EMBL" id="KAL3775806.1"/>
    </source>
</evidence>
<evidence type="ECO:0000259" key="3">
    <source>
        <dbReference type="Pfam" id="PF00248"/>
    </source>
</evidence>
<evidence type="ECO:0000256" key="1">
    <source>
        <dbReference type="ARBA" id="ARBA00023002"/>
    </source>
</evidence>
<dbReference type="AlphaFoldDB" id="A0ABD3NM50"/>
<dbReference type="CDD" id="cd19094">
    <property type="entry name" value="AKR_Tas-like"/>
    <property type="match status" value="1"/>
</dbReference>
<dbReference type="PRINTS" id="PR00069">
    <property type="entry name" value="ALDKETRDTASE"/>
</dbReference>
<protein>
    <recommendedName>
        <fullName evidence="3">NADP-dependent oxidoreductase domain-containing protein</fullName>
    </recommendedName>
</protein>
<gene>
    <name evidence="4" type="ORF">ACHAW5_002302</name>
</gene>
<dbReference type="InterPro" id="IPR020471">
    <property type="entry name" value="AKR"/>
</dbReference>
<dbReference type="InterPro" id="IPR036812">
    <property type="entry name" value="NAD(P)_OxRdtase_dom_sf"/>
</dbReference>
<reference evidence="4 5" key="1">
    <citation type="submission" date="2024-10" db="EMBL/GenBank/DDBJ databases">
        <title>Updated reference genomes for cyclostephanoid diatoms.</title>
        <authorList>
            <person name="Roberts W.R."/>
            <person name="Alverson A.J."/>
        </authorList>
    </citation>
    <scope>NUCLEOTIDE SEQUENCE [LARGE SCALE GENOMIC DNA]</scope>
    <source>
        <strain evidence="4 5">AJA276-08</strain>
    </source>
</reference>